<dbReference type="GO" id="GO:0016020">
    <property type="term" value="C:membrane"/>
    <property type="evidence" value="ECO:0007669"/>
    <property type="project" value="GOC"/>
</dbReference>
<organism evidence="3 4">
    <name type="scientific">Candidatus Thalassospirochaeta sargassi</name>
    <dbReference type="NCBI Taxonomy" id="3119039"/>
    <lineage>
        <taxon>Bacteria</taxon>
        <taxon>Pseudomonadati</taxon>
        <taxon>Spirochaetota</taxon>
        <taxon>Spirochaetia</taxon>
        <taxon>Spirochaetales</taxon>
        <taxon>Spirochaetaceae</taxon>
        <taxon>Candidatus Thalassospirochaeta</taxon>
    </lineage>
</organism>
<dbReference type="Pfam" id="PF03372">
    <property type="entry name" value="Exo_endo_phos"/>
    <property type="match status" value="1"/>
</dbReference>
<feature type="transmembrane region" description="Helical" evidence="1">
    <location>
        <begin position="7"/>
        <end position="27"/>
    </location>
</feature>
<comment type="caution">
    <text evidence="3">The sequence shown here is derived from an EMBL/GenBank/DDBJ whole genome shotgun (WGS) entry which is preliminary data.</text>
</comment>
<sequence>MKIFKFIIIVISAAAAILFSALLFFVFTEYKPAESEVLTPVYDSALSQTADESPTPGGLRILTWNTGYCGLNTETDFFLEGGSNTDRLPLERQRTALNEIIGFIDAQEADICLLQEVDTDSKRSWSKDQLYTAVSVLKNYEAYYAINYKSPFVPVPLESPIGRVKSGIAMFSRYAVSRAERLKLPGQFSWPVRLFHLKRCALISSIPSPVAGKNWYIINVHLSAYDEGGMREMQLEYVKNLITELYADGHYVVVGGDWNLLLPGTDKTQFGSYNTSEENLGWVKTMPATWTPGNWQWCYDEETPTARSLEQPYSAGENFTCIIDGFLVSPNLRVDEVEAFNLRFEHSDHNPAAITVSIR</sequence>
<dbReference type="SUPFAM" id="SSF56219">
    <property type="entry name" value="DNase I-like"/>
    <property type="match status" value="1"/>
</dbReference>
<gene>
    <name evidence="3" type="ORF">PQJ61_01255</name>
</gene>
<keyword evidence="3" id="KW-0378">Hydrolase</keyword>
<dbReference type="Gene3D" id="3.60.10.10">
    <property type="entry name" value="Endonuclease/exonuclease/phosphatase"/>
    <property type="match status" value="1"/>
</dbReference>
<evidence type="ECO:0000256" key="1">
    <source>
        <dbReference type="SAM" id="Phobius"/>
    </source>
</evidence>
<dbReference type="Proteomes" id="UP001221217">
    <property type="component" value="Unassembled WGS sequence"/>
</dbReference>
<dbReference type="InterPro" id="IPR005135">
    <property type="entry name" value="Endo/exonuclease/phosphatase"/>
</dbReference>
<evidence type="ECO:0000313" key="3">
    <source>
        <dbReference type="EMBL" id="MDC7225371.1"/>
    </source>
</evidence>
<accession>A0AAJ1IDD2</accession>
<dbReference type="InterPro" id="IPR051916">
    <property type="entry name" value="GPI-anchor_lipid_remodeler"/>
</dbReference>
<dbReference type="PANTHER" id="PTHR14859">
    <property type="entry name" value="CALCOFLUOR WHITE HYPERSENSITIVE PROTEIN PRECURSOR"/>
    <property type="match status" value="1"/>
</dbReference>
<keyword evidence="1" id="KW-0812">Transmembrane</keyword>
<evidence type="ECO:0000313" key="4">
    <source>
        <dbReference type="Proteomes" id="UP001221217"/>
    </source>
</evidence>
<dbReference type="EMBL" id="JAQQAL010000006">
    <property type="protein sequence ID" value="MDC7225371.1"/>
    <property type="molecule type" value="Genomic_DNA"/>
</dbReference>
<protein>
    <submittedName>
        <fullName evidence="3">Endonuclease/exonuclease/phosphatase family protein</fullName>
    </submittedName>
</protein>
<keyword evidence="1" id="KW-0472">Membrane</keyword>
<keyword evidence="3" id="KW-0540">Nuclease</keyword>
<keyword evidence="3" id="KW-0255">Endonuclease</keyword>
<evidence type="ECO:0000259" key="2">
    <source>
        <dbReference type="Pfam" id="PF03372"/>
    </source>
</evidence>
<proteinExistence type="predicted"/>
<keyword evidence="1" id="KW-1133">Transmembrane helix</keyword>
<dbReference type="PANTHER" id="PTHR14859:SF1">
    <property type="entry name" value="PGAP2-INTERACTING PROTEIN"/>
    <property type="match status" value="1"/>
</dbReference>
<dbReference type="InterPro" id="IPR036691">
    <property type="entry name" value="Endo/exonu/phosph_ase_sf"/>
</dbReference>
<feature type="domain" description="Endonuclease/exonuclease/phosphatase" evidence="2">
    <location>
        <begin position="62"/>
        <end position="349"/>
    </location>
</feature>
<dbReference type="GO" id="GO:0006506">
    <property type="term" value="P:GPI anchor biosynthetic process"/>
    <property type="evidence" value="ECO:0007669"/>
    <property type="project" value="TreeGrafter"/>
</dbReference>
<reference evidence="3 4" key="1">
    <citation type="submission" date="2022-12" db="EMBL/GenBank/DDBJ databases">
        <title>Metagenome assembled genome from gulf of manar.</title>
        <authorList>
            <person name="Kohli P."/>
            <person name="Pk S."/>
            <person name="Venkata Ramana C."/>
            <person name="Sasikala C."/>
        </authorList>
    </citation>
    <scope>NUCLEOTIDE SEQUENCE [LARGE SCALE GENOMIC DNA]</scope>
    <source>
        <strain evidence="3">JB008</strain>
    </source>
</reference>
<dbReference type="GO" id="GO:0004519">
    <property type="term" value="F:endonuclease activity"/>
    <property type="evidence" value="ECO:0007669"/>
    <property type="project" value="UniProtKB-KW"/>
</dbReference>
<name>A0AAJ1IDD2_9SPIO</name>
<dbReference type="AlphaFoldDB" id="A0AAJ1IDD2"/>